<feature type="compositionally biased region" description="Low complexity" evidence="1">
    <location>
        <begin position="391"/>
        <end position="412"/>
    </location>
</feature>
<keyword evidence="4" id="KW-1185">Reference proteome</keyword>
<feature type="region of interest" description="Disordered" evidence="1">
    <location>
        <begin position="532"/>
        <end position="553"/>
    </location>
</feature>
<name>A0A067T3U5_GALM3</name>
<organism evidence="3 4">
    <name type="scientific">Galerina marginata (strain CBS 339.88)</name>
    <dbReference type="NCBI Taxonomy" id="685588"/>
    <lineage>
        <taxon>Eukaryota</taxon>
        <taxon>Fungi</taxon>
        <taxon>Dikarya</taxon>
        <taxon>Basidiomycota</taxon>
        <taxon>Agaricomycotina</taxon>
        <taxon>Agaricomycetes</taxon>
        <taxon>Agaricomycetidae</taxon>
        <taxon>Agaricales</taxon>
        <taxon>Agaricineae</taxon>
        <taxon>Strophariaceae</taxon>
        <taxon>Galerina</taxon>
    </lineage>
</organism>
<feature type="compositionally biased region" description="Low complexity" evidence="1">
    <location>
        <begin position="591"/>
        <end position="614"/>
    </location>
</feature>
<evidence type="ECO:0000256" key="2">
    <source>
        <dbReference type="SAM" id="Phobius"/>
    </source>
</evidence>
<feature type="transmembrane region" description="Helical" evidence="2">
    <location>
        <begin position="232"/>
        <end position="251"/>
    </location>
</feature>
<dbReference type="EMBL" id="KL142385">
    <property type="protein sequence ID" value="KDR73703.1"/>
    <property type="molecule type" value="Genomic_DNA"/>
</dbReference>
<feature type="region of interest" description="Disordered" evidence="1">
    <location>
        <begin position="642"/>
        <end position="664"/>
    </location>
</feature>
<feature type="region of interest" description="Disordered" evidence="1">
    <location>
        <begin position="97"/>
        <end position="130"/>
    </location>
</feature>
<feature type="region of interest" description="Disordered" evidence="1">
    <location>
        <begin position="145"/>
        <end position="195"/>
    </location>
</feature>
<gene>
    <name evidence="3" type="ORF">GALMADRAFT_142159</name>
</gene>
<reference evidence="4" key="1">
    <citation type="journal article" date="2014" name="Proc. Natl. Acad. Sci. U.S.A.">
        <title>Extensive sampling of basidiomycete genomes demonstrates inadequacy of the white-rot/brown-rot paradigm for wood decay fungi.</title>
        <authorList>
            <person name="Riley R."/>
            <person name="Salamov A.A."/>
            <person name="Brown D.W."/>
            <person name="Nagy L.G."/>
            <person name="Floudas D."/>
            <person name="Held B.W."/>
            <person name="Levasseur A."/>
            <person name="Lombard V."/>
            <person name="Morin E."/>
            <person name="Otillar R."/>
            <person name="Lindquist E.A."/>
            <person name="Sun H."/>
            <person name="LaButti K.M."/>
            <person name="Schmutz J."/>
            <person name="Jabbour D."/>
            <person name="Luo H."/>
            <person name="Baker S.E."/>
            <person name="Pisabarro A.G."/>
            <person name="Walton J.D."/>
            <person name="Blanchette R.A."/>
            <person name="Henrissat B."/>
            <person name="Martin F."/>
            <person name="Cullen D."/>
            <person name="Hibbett D.S."/>
            <person name="Grigoriev I.V."/>
        </authorList>
    </citation>
    <scope>NUCLEOTIDE SEQUENCE [LARGE SCALE GENOMIC DNA]</scope>
    <source>
        <strain evidence="4">CBS 339.88</strain>
    </source>
</reference>
<feature type="compositionally biased region" description="Gly residues" evidence="1">
    <location>
        <begin position="324"/>
        <end position="355"/>
    </location>
</feature>
<evidence type="ECO:0000256" key="1">
    <source>
        <dbReference type="SAM" id="MobiDB-lite"/>
    </source>
</evidence>
<feature type="compositionally biased region" description="Polar residues" evidence="1">
    <location>
        <begin position="476"/>
        <end position="492"/>
    </location>
</feature>
<feature type="compositionally biased region" description="Low complexity" evidence="1">
    <location>
        <begin position="466"/>
        <end position="475"/>
    </location>
</feature>
<evidence type="ECO:0000313" key="3">
    <source>
        <dbReference type="EMBL" id="KDR73703.1"/>
    </source>
</evidence>
<keyword evidence="2" id="KW-1133">Transmembrane helix</keyword>
<feature type="compositionally biased region" description="Low complexity" evidence="1">
    <location>
        <begin position="106"/>
        <end position="130"/>
    </location>
</feature>
<feature type="region of interest" description="Disordered" evidence="1">
    <location>
        <begin position="391"/>
        <end position="511"/>
    </location>
</feature>
<dbReference type="STRING" id="685588.A0A067T3U5"/>
<dbReference type="HOGENOM" id="CLU_488378_0_0_1"/>
<keyword evidence="2" id="KW-0472">Membrane</keyword>
<feature type="region of interest" description="Disordered" evidence="1">
    <location>
        <begin position="265"/>
        <end position="370"/>
    </location>
</feature>
<sequence length="664" mass="66867">MAACVQTPSLTRTDVSTSESLFPTSSVLTSTLPGSVSTSIFRTCTRTNTSIPCEPTLTSILVNIPGNTTVLTVPVTGTIDVPITNIVTLFGSSCSSSISTPPPDSPTSSSTTSSTPVFSTSTPPPSIVTSSSVFTTDGSTFVSVFQSTTTPPPTVVDTSSTGTSLQFTDSSSSFTPPTSSSSSSTVPTLSYTSYSASPSTSAAVVVVQSTGTSLPNNGVHQNDKKANNTGPIVGGVVGGLVALVVLGLLTWKLIKKQSRFDDVFNQDHKHHNKPKKDSDPKPYDYGLIGQSTNPTGLDTHGLDNNAGNDVGHQGGQQAGNNVGYQGGNDTGYQGGQGGNDVGYQGGNNIGSGGNTTGSVPNQPPLQHLRNPSLAPLLAGVGAAAAAATANASASSRPSSSRPSSSSSQPSGPLVTNAPQGQYPPIPSSSYPPALQNWSNTQGYAPMNAPGGYQNPATTNSQGYGAGPSMAGPSSGLTHTGSVTSFGSDPSTYSTSSWAGPSGSGGGSGPVFNPALPGMVPLIAATGMRNNNKQKAPALPQQYEDPFARSGSPVSIQEQRILQVTNGEPSSPGANESGIYNPNAYYSAEASSSSSTAAGPSTSGGSQAGSSSTGGVIDGKGRPLNFRGEKAPLVHLDGGVFEERAPDAPIVGPAPPAYSEAPRAL</sequence>
<proteinExistence type="predicted"/>
<keyword evidence="2" id="KW-0812">Transmembrane</keyword>
<dbReference type="AlphaFoldDB" id="A0A067T3U5"/>
<accession>A0A067T3U5</accession>
<evidence type="ECO:0000313" key="4">
    <source>
        <dbReference type="Proteomes" id="UP000027222"/>
    </source>
</evidence>
<dbReference type="Proteomes" id="UP000027222">
    <property type="component" value="Unassembled WGS sequence"/>
</dbReference>
<evidence type="ECO:0008006" key="5">
    <source>
        <dbReference type="Google" id="ProtNLM"/>
    </source>
</evidence>
<feature type="region of interest" description="Disordered" evidence="1">
    <location>
        <begin position="591"/>
        <end position="629"/>
    </location>
</feature>
<dbReference type="OrthoDB" id="3263215at2759"/>
<protein>
    <recommendedName>
        <fullName evidence="5">Mid2 domain-containing protein</fullName>
    </recommendedName>
</protein>